<dbReference type="EMBL" id="QEKV01000004">
    <property type="protein sequence ID" value="PVY94669.1"/>
    <property type="molecule type" value="Genomic_DNA"/>
</dbReference>
<accession>A0A2U1E4R9</accession>
<comment type="caution">
    <text evidence="1">The sequence shown here is derived from an EMBL/GenBank/DDBJ whole genome shotgun (WGS) entry which is preliminary data.</text>
</comment>
<keyword evidence="2" id="KW-1185">Reference proteome</keyword>
<evidence type="ECO:0000313" key="1">
    <source>
        <dbReference type="EMBL" id="PVY94669.1"/>
    </source>
</evidence>
<proteinExistence type="predicted"/>
<gene>
    <name evidence="1" type="ORF">C7381_104175</name>
</gene>
<protein>
    <submittedName>
        <fullName evidence="1">Uncharacterized protein</fullName>
    </submittedName>
</protein>
<evidence type="ECO:0000313" key="2">
    <source>
        <dbReference type="Proteomes" id="UP000245793"/>
    </source>
</evidence>
<reference evidence="1 2" key="1">
    <citation type="submission" date="2018-04" db="EMBL/GenBank/DDBJ databases">
        <title>Genomic Encyclopedia of Type Strains, Phase IV (KMG-IV): sequencing the most valuable type-strain genomes for metagenomic binning, comparative biology and taxonomic classification.</title>
        <authorList>
            <person name="Goeker M."/>
        </authorList>
    </citation>
    <scope>NUCLEOTIDE SEQUENCE [LARGE SCALE GENOMIC DNA]</scope>
    <source>
        <strain evidence="1 2">DSM 20705</strain>
    </source>
</reference>
<sequence>MFLRHGFTIWKNRINKIFKSGGPLFLFAKNRIIALLAYL</sequence>
<name>A0A2U1E4R9_9FIRM</name>
<dbReference type="AlphaFoldDB" id="A0A2U1E4R9"/>
<organism evidence="1 2">
    <name type="scientific">Ezakiella coagulans</name>
    <dbReference type="NCBI Taxonomy" id="46507"/>
    <lineage>
        <taxon>Bacteria</taxon>
        <taxon>Bacillati</taxon>
        <taxon>Bacillota</taxon>
        <taxon>Tissierellia</taxon>
        <taxon>Ezakiella</taxon>
    </lineage>
</organism>
<dbReference type="Proteomes" id="UP000245793">
    <property type="component" value="Unassembled WGS sequence"/>
</dbReference>